<evidence type="ECO:0000313" key="2">
    <source>
        <dbReference type="Proteomes" id="UP001054945"/>
    </source>
</evidence>
<dbReference type="Proteomes" id="UP001054945">
    <property type="component" value="Unassembled WGS sequence"/>
</dbReference>
<dbReference type="AlphaFoldDB" id="A0AAV4UUA2"/>
<proteinExistence type="predicted"/>
<evidence type="ECO:0000313" key="1">
    <source>
        <dbReference type="EMBL" id="GIY61480.1"/>
    </source>
</evidence>
<keyword evidence="2" id="KW-1185">Reference proteome</keyword>
<organism evidence="1 2">
    <name type="scientific">Caerostris extrusa</name>
    <name type="common">Bark spider</name>
    <name type="synonym">Caerostris bankana</name>
    <dbReference type="NCBI Taxonomy" id="172846"/>
    <lineage>
        <taxon>Eukaryota</taxon>
        <taxon>Metazoa</taxon>
        <taxon>Ecdysozoa</taxon>
        <taxon>Arthropoda</taxon>
        <taxon>Chelicerata</taxon>
        <taxon>Arachnida</taxon>
        <taxon>Araneae</taxon>
        <taxon>Araneomorphae</taxon>
        <taxon>Entelegynae</taxon>
        <taxon>Araneoidea</taxon>
        <taxon>Araneidae</taxon>
        <taxon>Caerostris</taxon>
    </lineage>
</organism>
<comment type="caution">
    <text evidence="1">The sequence shown here is derived from an EMBL/GenBank/DDBJ whole genome shotgun (WGS) entry which is preliminary data.</text>
</comment>
<sequence>MHGEACSMWRLFKRQDWDGGGGRASFGLAGVERIGVNIEGGWAFEITPSVASAREICRQMLRRSEQRDSVLVENGSQMPCQAQRLARTKG</sequence>
<dbReference type="EMBL" id="BPLR01013472">
    <property type="protein sequence ID" value="GIY61480.1"/>
    <property type="molecule type" value="Genomic_DNA"/>
</dbReference>
<gene>
    <name evidence="1" type="ORF">CEXT_591061</name>
</gene>
<accession>A0AAV4UUA2</accession>
<name>A0AAV4UUA2_CAEEX</name>
<reference evidence="1 2" key="1">
    <citation type="submission" date="2021-06" db="EMBL/GenBank/DDBJ databases">
        <title>Caerostris extrusa draft genome.</title>
        <authorList>
            <person name="Kono N."/>
            <person name="Arakawa K."/>
        </authorList>
    </citation>
    <scope>NUCLEOTIDE SEQUENCE [LARGE SCALE GENOMIC DNA]</scope>
</reference>
<protein>
    <submittedName>
        <fullName evidence="1">Uncharacterized protein</fullName>
    </submittedName>
</protein>